<keyword evidence="4" id="KW-1185">Reference proteome</keyword>
<sequence length="63" mass="6960">GVQRKQLKTTFPSPSQQTKRRNSVPGEGRSKSHKKTWSTEGKKKNGHRRQKNGGEKSGSLAGN</sequence>
<dbReference type="InParanoid" id="B7QE41"/>
<dbReference type="EMBL" id="ABJB010253094">
    <property type="status" value="NOT_ANNOTATED_CDS"/>
    <property type="molecule type" value="Genomic_DNA"/>
</dbReference>
<dbReference type="VEuPathDB" id="VectorBase:ISCW012041"/>
<dbReference type="AlphaFoldDB" id="B7QE41"/>
<name>B7QE41_IXOSC</name>
<reference evidence="2 4" key="1">
    <citation type="submission" date="2008-03" db="EMBL/GenBank/DDBJ databases">
        <title>Annotation of Ixodes scapularis.</title>
        <authorList>
            <consortium name="Ixodes scapularis Genome Project Consortium"/>
            <person name="Caler E."/>
            <person name="Hannick L.I."/>
            <person name="Bidwell S."/>
            <person name="Joardar V."/>
            <person name="Thiagarajan M."/>
            <person name="Amedeo P."/>
            <person name="Galinsky K.J."/>
            <person name="Schobel S."/>
            <person name="Inman J."/>
            <person name="Hostetler J."/>
            <person name="Miller J."/>
            <person name="Hammond M."/>
            <person name="Megy K."/>
            <person name="Lawson D."/>
            <person name="Kodira C."/>
            <person name="Sutton G."/>
            <person name="Meyer J."/>
            <person name="Hill C.A."/>
            <person name="Birren B."/>
            <person name="Nene V."/>
            <person name="Collins F."/>
            <person name="Alarcon-Chaidez F."/>
            <person name="Wikel S."/>
            <person name="Strausberg R."/>
        </authorList>
    </citation>
    <scope>NUCLEOTIDE SEQUENCE [LARGE SCALE GENOMIC DNA]</scope>
    <source>
        <strain evidence="4">Wikel</strain>
        <strain evidence="2">Wikel colony</strain>
    </source>
</reference>
<feature type="region of interest" description="Disordered" evidence="1">
    <location>
        <begin position="1"/>
        <end position="63"/>
    </location>
</feature>
<dbReference type="VEuPathDB" id="VectorBase:ISCI012041"/>
<dbReference type="EnsemblMetazoa" id="ISCW012041-RA">
    <property type="protein sequence ID" value="ISCW012041-PA"/>
    <property type="gene ID" value="ISCW012041"/>
</dbReference>
<protein>
    <submittedName>
        <fullName evidence="2 3">Uncharacterized protein</fullName>
    </submittedName>
</protein>
<evidence type="ECO:0000313" key="2">
    <source>
        <dbReference type="EMBL" id="EEC17113.1"/>
    </source>
</evidence>
<evidence type="ECO:0000313" key="4">
    <source>
        <dbReference type="Proteomes" id="UP000001555"/>
    </source>
</evidence>
<evidence type="ECO:0000313" key="3">
    <source>
        <dbReference type="EnsemblMetazoa" id="ISCW012041-PA"/>
    </source>
</evidence>
<dbReference type="Proteomes" id="UP000001555">
    <property type="component" value="Unassembled WGS sequence"/>
</dbReference>
<feature type="non-terminal residue" evidence="2">
    <location>
        <position position="63"/>
    </location>
</feature>
<gene>
    <name evidence="2" type="ORF">IscW_ISCW012041</name>
</gene>
<organism>
    <name type="scientific">Ixodes scapularis</name>
    <name type="common">Black-legged tick</name>
    <name type="synonym">Deer tick</name>
    <dbReference type="NCBI Taxonomy" id="6945"/>
    <lineage>
        <taxon>Eukaryota</taxon>
        <taxon>Metazoa</taxon>
        <taxon>Ecdysozoa</taxon>
        <taxon>Arthropoda</taxon>
        <taxon>Chelicerata</taxon>
        <taxon>Arachnida</taxon>
        <taxon>Acari</taxon>
        <taxon>Parasitiformes</taxon>
        <taxon>Ixodida</taxon>
        <taxon>Ixodoidea</taxon>
        <taxon>Ixodidae</taxon>
        <taxon>Ixodinae</taxon>
        <taxon>Ixodes</taxon>
    </lineage>
</organism>
<reference evidence="3" key="2">
    <citation type="submission" date="2020-05" db="UniProtKB">
        <authorList>
            <consortium name="EnsemblMetazoa"/>
        </authorList>
    </citation>
    <scope>IDENTIFICATION</scope>
    <source>
        <strain evidence="3">wikel</strain>
    </source>
</reference>
<proteinExistence type="predicted"/>
<feature type="compositionally biased region" description="Polar residues" evidence="1">
    <location>
        <begin position="8"/>
        <end position="17"/>
    </location>
</feature>
<dbReference type="PaxDb" id="6945-B7QE41"/>
<accession>B7QE41</accession>
<feature type="non-terminal residue" evidence="2">
    <location>
        <position position="1"/>
    </location>
</feature>
<evidence type="ECO:0000256" key="1">
    <source>
        <dbReference type="SAM" id="MobiDB-lite"/>
    </source>
</evidence>
<dbReference type="EMBL" id="DS918566">
    <property type="protein sequence ID" value="EEC17113.1"/>
    <property type="molecule type" value="Genomic_DNA"/>
</dbReference>
<dbReference type="HOGENOM" id="CLU_2892451_0_0_1"/>